<dbReference type="Pfam" id="PF25954">
    <property type="entry name" value="Beta-barrel_RND_2"/>
    <property type="match status" value="1"/>
</dbReference>
<sequence>MPARLTLRRPAVAVNTALGVLIVAGGFWAYRSLTGDDAPAAAASTRTVAVQEGTVTKTVTADGTVESASTATASFGTAGTVTSISVRVGQKVAKGQVLAKVDPAEAQRSLDAANADLDAARDAVDRAEDADSDTSSAENEVEQAELAVDNAEAAVAGTILKAPMAGTVTAVNGTLGSSSGAGSQGGGTSQQDSAATGFAEIQDLTKIQVTAAFAEADATRLKEKQAATITWNALDGTSATGRVTAIDPSATSANDVVTYGVALSLDKLPAGVKAGQTVSVAVTTGSVENTLMVSSAAITSVGTRHSVTVLNGGAQEVRPVEIGLEGDSATQITAGVQAGDRVVLRETATTTSQTGGNRGGGFPGGFPGGGPR</sequence>
<feature type="region of interest" description="Disordered" evidence="4">
    <location>
        <begin position="348"/>
        <end position="372"/>
    </location>
</feature>
<dbReference type="PANTHER" id="PTHR32347">
    <property type="entry name" value="EFFLUX SYSTEM COMPONENT YKNX-RELATED"/>
    <property type="match status" value="1"/>
</dbReference>
<comment type="subcellular location">
    <subcellularLocation>
        <location evidence="1">Cell envelope</location>
    </subcellularLocation>
</comment>
<protein>
    <submittedName>
        <fullName evidence="8">Efflux RND transporter periplasmic adaptor subunit</fullName>
    </submittedName>
</protein>
<evidence type="ECO:0000256" key="3">
    <source>
        <dbReference type="ARBA" id="ARBA00023054"/>
    </source>
</evidence>
<gene>
    <name evidence="8" type="ORF">M1L60_12155</name>
</gene>
<dbReference type="InterPro" id="IPR006143">
    <property type="entry name" value="RND_pump_MFP"/>
</dbReference>
<dbReference type="Proteomes" id="UP001523369">
    <property type="component" value="Unassembled WGS sequence"/>
</dbReference>
<dbReference type="Gene3D" id="2.40.420.20">
    <property type="match status" value="1"/>
</dbReference>
<reference evidence="8 9" key="1">
    <citation type="submission" date="2022-06" db="EMBL/GenBank/DDBJ databases">
        <title>New Species of the Genus Actinoplanes, ActinopZanes ferrugineus.</title>
        <authorList>
            <person name="Ding P."/>
        </authorList>
    </citation>
    <scope>NUCLEOTIDE SEQUENCE [LARGE SCALE GENOMIC DNA]</scope>
    <source>
        <strain evidence="8 9">TRM88003</strain>
    </source>
</reference>
<keyword evidence="5" id="KW-0812">Transmembrane</keyword>
<evidence type="ECO:0000313" key="8">
    <source>
        <dbReference type="EMBL" id="MCO8271347.1"/>
    </source>
</evidence>
<proteinExistence type="inferred from homology"/>
<accession>A0ABT1DKH5</accession>
<organism evidence="8 9">
    <name type="scientific">Paractinoplanes aksuensis</name>
    <dbReference type="NCBI Taxonomy" id="2939490"/>
    <lineage>
        <taxon>Bacteria</taxon>
        <taxon>Bacillati</taxon>
        <taxon>Actinomycetota</taxon>
        <taxon>Actinomycetes</taxon>
        <taxon>Micromonosporales</taxon>
        <taxon>Micromonosporaceae</taxon>
        <taxon>Paractinoplanes</taxon>
    </lineage>
</organism>
<feature type="region of interest" description="Disordered" evidence="4">
    <location>
        <begin position="122"/>
        <end position="141"/>
    </location>
</feature>
<feature type="domain" description="Multidrug resistance protein MdtA-like C-terminal permuted SH3" evidence="7">
    <location>
        <begin position="300"/>
        <end position="345"/>
    </location>
</feature>
<dbReference type="Gene3D" id="2.40.30.170">
    <property type="match status" value="1"/>
</dbReference>
<comment type="caution">
    <text evidence="8">The sequence shown here is derived from an EMBL/GenBank/DDBJ whole genome shotgun (WGS) entry which is preliminary data.</text>
</comment>
<evidence type="ECO:0000259" key="6">
    <source>
        <dbReference type="Pfam" id="PF25954"/>
    </source>
</evidence>
<dbReference type="InterPro" id="IPR058792">
    <property type="entry name" value="Beta-barrel_RND_2"/>
</dbReference>
<keyword evidence="5" id="KW-0472">Membrane</keyword>
<dbReference type="InterPro" id="IPR050465">
    <property type="entry name" value="UPF0194_transport"/>
</dbReference>
<dbReference type="Pfam" id="PF25967">
    <property type="entry name" value="RND-MFP_C"/>
    <property type="match status" value="1"/>
</dbReference>
<dbReference type="Gene3D" id="1.10.287.470">
    <property type="entry name" value="Helix hairpin bin"/>
    <property type="match status" value="1"/>
</dbReference>
<keyword evidence="3" id="KW-0175">Coiled coil</keyword>
<evidence type="ECO:0000256" key="1">
    <source>
        <dbReference type="ARBA" id="ARBA00004196"/>
    </source>
</evidence>
<dbReference type="Gene3D" id="2.40.50.100">
    <property type="match status" value="1"/>
</dbReference>
<dbReference type="SUPFAM" id="SSF111369">
    <property type="entry name" value="HlyD-like secretion proteins"/>
    <property type="match status" value="1"/>
</dbReference>
<dbReference type="EMBL" id="JAMYJR010000012">
    <property type="protein sequence ID" value="MCO8271347.1"/>
    <property type="molecule type" value="Genomic_DNA"/>
</dbReference>
<evidence type="ECO:0000313" key="9">
    <source>
        <dbReference type="Proteomes" id="UP001523369"/>
    </source>
</evidence>
<evidence type="ECO:0000256" key="4">
    <source>
        <dbReference type="SAM" id="MobiDB-lite"/>
    </source>
</evidence>
<dbReference type="PANTHER" id="PTHR32347:SF23">
    <property type="entry name" value="BLL5650 PROTEIN"/>
    <property type="match status" value="1"/>
</dbReference>
<dbReference type="RefSeq" id="WP_253237480.1">
    <property type="nucleotide sequence ID" value="NZ_JAMYJR010000012.1"/>
</dbReference>
<evidence type="ECO:0000256" key="5">
    <source>
        <dbReference type="SAM" id="Phobius"/>
    </source>
</evidence>
<dbReference type="InterPro" id="IPR058627">
    <property type="entry name" value="MdtA-like_C"/>
</dbReference>
<evidence type="ECO:0000259" key="7">
    <source>
        <dbReference type="Pfam" id="PF25967"/>
    </source>
</evidence>
<feature type="domain" description="CusB-like beta-barrel" evidence="6">
    <location>
        <begin position="209"/>
        <end position="280"/>
    </location>
</feature>
<keyword evidence="9" id="KW-1185">Reference proteome</keyword>
<comment type="similarity">
    <text evidence="2">Belongs to the membrane fusion protein (MFP) (TC 8.A.1) family.</text>
</comment>
<feature type="compositionally biased region" description="Gly residues" evidence="4">
    <location>
        <begin position="356"/>
        <end position="372"/>
    </location>
</feature>
<evidence type="ECO:0000256" key="2">
    <source>
        <dbReference type="ARBA" id="ARBA00009477"/>
    </source>
</evidence>
<keyword evidence="5" id="KW-1133">Transmembrane helix</keyword>
<feature type="transmembrane region" description="Helical" evidence="5">
    <location>
        <begin position="12"/>
        <end position="30"/>
    </location>
</feature>
<name>A0ABT1DKH5_9ACTN</name>
<dbReference type="NCBIfam" id="TIGR01730">
    <property type="entry name" value="RND_mfp"/>
    <property type="match status" value="1"/>
</dbReference>